<dbReference type="VEuPathDB" id="FungiDB:AMAG_08064"/>
<dbReference type="OrthoDB" id="2448307at2759"/>
<evidence type="ECO:0000256" key="2">
    <source>
        <dbReference type="SAM" id="Phobius"/>
    </source>
</evidence>
<proteinExistence type="predicted"/>
<dbReference type="Proteomes" id="UP000054350">
    <property type="component" value="Unassembled WGS sequence"/>
</dbReference>
<keyword evidence="2" id="KW-0472">Membrane</keyword>
<dbReference type="eggNOG" id="ENOG502RZY9">
    <property type="taxonomic scope" value="Eukaryota"/>
</dbReference>
<feature type="region of interest" description="Disordered" evidence="1">
    <location>
        <begin position="369"/>
        <end position="410"/>
    </location>
</feature>
<organism evidence="3 4">
    <name type="scientific">Allomyces macrogynus (strain ATCC 38327)</name>
    <name type="common">Allomyces javanicus var. macrogynus</name>
    <dbReference type="NCBI Taxonomy" id="578462"/>
    <lineage>
        <taxon>Eukaryota</taxon>
        <taxon>Fungi</taxon>
        <taxon>Fungi incertae sedis</taxon>
        <taxon>Blastocladiomycota</taxon>
        <taxon>Blastocladiomycetes</taxon>
        <taxon>Blastocladiales</taxon>
        <taxon>Blastocladiaceae</taxon>
        <taxon>Allomyces</taxon>
    </lineage>
</organism>
<dbReference type="InterPro" id="IPR040410">
    <property type="entry name" value="UPF0658_Golgi"/>
</dbReference>
<keyword evidence="4" id="KW-1185">Reference proteome</keyword>
<evidence type="ECO:0008006" key="5">
    <source>
        <dbReference type="Google" id="ProtNLM"/>
    </source>
</evidence>
<feature type="transmembrane region" description="Helical" evidence="2">
    <location>
        <begin position="192"/>
        <end position="220"/>
    </location>
</feature>
<keyword evidence="2" id="KW-0812">Transmembrane</keyword>
<protein>
    <recommendedName>
        <fullName evidence="5">TRP C-terminal domain-containing protein</fullName>
    </recommendedName>
</protein>
<feature type="transmembrane region" description="Helical" evidence="2">
    <location>
        <begin position="136"/>
        <end position="163"/>
    </location>
</feature>
<feature type="transmembrane region" description="Helical" evidence="2">
    <location>
        <begin position="21"/>
        <end position="42"/>
    </location>
</feature>
<dbReference type="EMBL" id="GG745341">
    <property type="protein sequence ID" value="KNE62886.1"/>
    <property type="molecule type" value="Genomic_DNA"/>
</dbReference>
<gene>
    <name evidence="3" type="ORF">AMAG_08064</name>
</gene>
<feature type="transmembrane region" description="Helical" evidence="2">
    <location>
        <begin position="98"/>
        <end position="116"/>
    </location>
</feature>
<evidence type="ECO:0000313" key="3">
    <source>
        <dbReference type="EMBL" id="KNE62886.1"/>
    </source>
</evidence>
<dbReference type="PANTHER" id="PTHR34391:SF1">
    <property type="entry name" value="UPF0658 GOLGI APPARATUS MEMBRANE PROTEIN C1952.10C-RELATED"/>
    <property type="match status" value="1"/>
</dbReference>
<dbReference type="PANTHER" id="PTHR34391">
    <property type="entry name" value="UPF0658 GOLGI APPARATUS MEMBRANE PROTEIN C1952.10C-RELATED"/>
    <property type="match status" value="1"/>
</dbReference>
<evidence type="ECO:0000256" key="1">
    <source>
        <dbReference type="SAM" id="MobiDB-lite"/>
    </source>
</evidence>
<accession>A0A0L0SK68</accession>
<feature type="transmembrane region" description="Helical" evidence="2">
    <location>
        <begin position="257"/>
        <end position="274"/>
    </location>
</feature>
<evidence type="ECO:0000313" key="4">
    <source>
        <dbReference type="Proteomes" id="UP000054350"/>
    </source>
</evidence>
<keyword evidence="2" id="KW-1133">Transmembrane helix</keyword>
<sequence>MVGPNLTKLRNLLRTSPISRYALISSAVQLVVQLGLESVVALHHMDAMDGIKSTPKLALWYNVGKAVGVYHYIYMIATVLQFYLTYNSVVSQNSIDLVALNIINLGLFGYSIMQYVQTQSLFANTNEDMKRIMPDAPPLSVSLGMFLPAMAASLLFLVGTAWLSYHLHREYGWAIYKRIGADIGLRRQMMHYFFLMMLLKIGVFFYATFSLQFLVIGIQLTTGDTVGIAVHLAVSVVMIFVLVILCTRGTRTESSGLMYAFMVGTVGCIAYLAYKLYQCSTELRFAAVKRSMTFSIVLCLLVAVVTLINSWLCFRSFGTGLIHYIGPNRHQTAANAAQRLESRFSLDGMTEPRTPNATHDPFLLQQIAPTSKPAPSPGTGGFAPLAAPQMGVPGAMPPSPGSGPGPARGY</sequence>
<feature type="transmembrane region" description="Helical" evidence="2">
    <location>
        <begin position="226"/>
        <end position="245"/>
    </location>
</feature>
<dbReference type="AlphaFoldDB" id="A0A0L0SK68"/>
<reference evidence="4" key="2">
    <citation type="submission" date="2009-11" db="EMBL/GenBank/DDBJ databases">
        <title>The Genome Sequence of Allomyces macrogynus strain ATCC 38327.</title>
        <authorList>
            <consortium name="The Broad Institute Genome Sequencing Platform"/>
            <person name="Russ C."/>
            <person name="Cuomo C."/>
            <person name="Shea T."/>
            <person name="Young S.K."/>
            <person name="Zeng Q."/>
            <person name="Koehrsen M."/>
            <person name="Haas B."/>
            <person name="Borodovsky M."/>
            <person name="Guigo R."/>
            <person name="Alvarado L."/>
            <person name="Berlin A."/>
            <person name="Borenstein D."/>
            <person name="Chen Z."/>
            <person name="Engels R."/>
            <person name="Freedman E."/>
            <person name="Gellesch M."/>
            <person name="Goldberg J."/>
            <person name="Griggs A."/>
            <person name="Gujja S."/>
            <person name="Heiman D."/>
            <person name="Hepburn T."/>
            <person name="Howarth C."/>
            <person name="Jen D."/>
            <person name="Larson L."/>
            <person name="Lewis B."/>
            <person name="Mehta T."/>
            <person name="Park D."/>
            <person name="Pearson M."/>
            <person name="Roberts A."/>
            <person name="Saif S."/>
            <person name="Shenoy N."/>
            <person name="Sisk P."/>
            <person name="Stolte C."/>
            <person name="Sykes S."/>
            <person name="Walk T."/>
            <person name="White J."/>
            <person name="Yandava C."/>
            <person name="Burger G."/>
            <person name="Gray M.W."/>
            <person name="Holland P.W.H."/>
            <person name="King N."/>
            <person name="Lang F.B.F."/>
            <person name="Roger A.J."/>
            <person name="Ruiz-Trillo I."/>
            <person name="Lander E."/>
            <person name="Nusbaum C."/>
        </authorList>
    </citation>
    <scope>NUCLEOTIDE SEQUENCE [LARGE SCALE GENOMIC DNA]</scope>
    <source>
        <strain evidence="4">ATCC 38327</strain>
    </source>
</reference>
<reference evidence="3 4" key="1">
    <citation type="submission" date="2009-11" db="EMBL/GenBank/DDBJ databases">
        <title>Annotation of Allomyces macrogynus ATCC 38327.</title>
        <authorList>
            <consortium name="The Broad Institute Genome Sequencing Platform"/>
            <person name="Russ C."/>
            <person name="Cuomo C."/>
            <person name="Burger G."/>
            <person name="Gray M.W."/>
            <person name="Holland P.W.H."/>
            <person name="King N."/>
            <person name="Lang F.B.F."/>
            <person name="Roger A.J."/>
            <person name="Ruiz-Trillo I."/>
            <person name="Young S.K."/>
            <person name="Zeng Q."/>
            <person name="Gargeya S."/>
            <person name="Fitzgerald M."/>
            <person name="Haas B."/>
            <person name="Abouelleil A."/>
            <person name="Alvarado L."/>
            <person name="Arachchi H.M."/>
            <person name="Berlin A."/>
            <person name="Chapman S.B."/>
            <person name="Gearin G."/>
            <person name="Goldberg J."/>
            <person name="Griggs A."/>
            <person name="Gujja S."/>
            <person name="Hansen M."/>
            <person name="Heiman D."/>
            <person name="Howarth C."/>
            <person name="Larimer J."/>
            <person name="Lui A."/>
            <person name="MacDonald P.J.P."/>
            <person name="McCowen C."/>
            <person name="Montmayeur A."/>
            <person name="Murphy C."/>
            <person name="Neiman D."/>
            <person name="Pearson M."/>
            <person name="Priest M."/>
            <person name="Roberts A."/>
            <person name="Saif S."/>
            <person name="Shea T."/>
            <person name="Sisk P."/>
            <person name="Stolte C."/>
            <person name="Sykes S."/>
            <person name="Wortman J."/>
            <person name="Nusbaum C."/>
            <person name="Birren B."/>
        </authorList>
    </citation>
    <scope>NUCLEOTIDE SEQUENCE [LARGE SCALE GENOMIC DNA]</scope>
    <source>
        <strain evidence="3 4">ATCC 38327</strain>
    </source>
</reference>
<feature type="transmembrane region" description="Helical" evidence="2">
    <location>
        <begin position="69"/>
        <end position="86"/>
    </location>
</feature>
<feature type="transmembrane region" description="Helical" evidence="2">
    <location>
        <begin position="294"/>
        <end position="314"/>
    </location>
</feature>
<dbReference type="GO" id="GO:0005794">
    <property type="term" value="C:Golgi apparatus"/>
    <property type="evidence" value="ECO:0007669"/>
    <property type="project" value="TreeGrafter"/>
</dbReference>
<name>A0A0L0SK68_ALLM3</name>